<proteinExistence type="predicted"/>
<dbReference type="InterPro" id="IPR007499">
    <property type="entry name" value="ERF_bacteria_virus"/>
</dbReference>
<protein>
    <recommendedName>
        <fullName evidence="4">ERF family protein</fullName>
    </recommendedName>
</protein>
<gene>
    <name evidence="2" type="ORF">GCM10022419_033410</name>
</gene>
<name>A0ABP6WFD7_9ACTN</name>
<dbReference type="Pfam" id="PF04404">
    <property type="entry name" value="ERF"/>
    <property type="match status" value="1"/>
</dbReference>
<dbReference type="EMBL" id="BAABDQ010000006">
    <property type="protein sequence ID" value="GAA3550494.1"/>
    <property type="molecule type" value="Genomic_DNA"/>
</dbReference>
<evidence type="ECO:0000256" key="1">
    <source>
        <dbReference type="SAM" id="MobiDB-lite"/>
    </source>
</evidence>
<dbReference type="Proteomes" id="UP001500630">
    <property type="component" value="Unassembled WGS sequence"/>
</dbReference>
<feature type="compositionally biased region" description="Low complexity" evidence="1">
    <location>
        <begin position="241"/>
        <end position="253"/>
    </location>
</feature>
<feature type="compositionally biased region" description="Polar residues" evidence="1">
    <location>
        <begin position="155"/>
        <end position="165"/>
    </location>
</feature>
<evidence type="ECO:0000313" key="3">
    <source>
        <dbReference type="Proteomes" id="UP001500630"/>
    </source>
</evidence>
<comment type="caution">
    <text evidence="2">The sequence shown here is derived from an EMBL/GenBank/DDBJ whole genome shotgun (WGS) entry which is preliminary data.</text>
</comment>
<reference evidence="3" key="1">
    <citation type="journal article" date="2019" name="Int. J. Syst. Evol. Microbiol.">
        <title>The Global Catalogue of Microorganisms (GCM) 10K type strain sequencing project: providing services to taxonomists for standard genome sequencing and annotation.</title>
        <authorList>
            <consortium name="The Broad Institute Genomics Platform"/>
            <consortium name="The Broad Institute Genome Sequencing Center for Infectious Disease"/>
            <person name="Wu L."/>
            <person name="Ma J."/>
        </authorList>
    </citation>
    <scope>NUCLEOTIDE SEQUENCE [LARGE SCALE GENOMIC DNA]</scope>
    <source>
        <strain evidence="3">JCM 17326</strain>
    </source>
</reference>
<organism evidence="2 3">
    <name type="scientific">Nonomuraea rosea</name>
    <dbReference type="NCBI Taxonomy" id="638574"/>
    <lineage>
        <taxon>Bacteria</taxon>
        <taxon>Bacillati</taxon>
        <taxon>Actinomycetota</taxon>
        <taxon>Actinomycetes</taxon>
        <taxon>Streptosporangiales</taxon>
        <taxon>Streptosporangiaceae</taxon>
        <taxon>Nonomuraea</taxon>
    </lineage>
</organism>
<feature type="region of interest" description="Disordered" evidence="1">
    <location>
        <begin position="127"/>
        <end position="173"/>
    </location>
</feature>
<sequence>MAAETPPPASLDEALLRLQADPPVLVKDKHGQVGNQKTRYADLVQVNAVVLSRLNALGCVYTTKPLLRAEDPKFVLRYSLKHVASGTEDSGEYPLKLSENPMQMGSAITYARRYVLLAITGVAAEDEDDDAQAYDGRTAQRAHRPRSSAPGRSTPAPTAQRSRTTPAPPIEPQITDAQQQKMAVLMREHDITDRTSALALVNEVLQRAEDNQITSRTELTRAEASKVIDRLQRESGQGEHAASTTSSTPAETS</sequence>
<feature type="region of interest" description="Disordered" evidence="1">
    <location>
        <begin position="227"/>
        <end position="253"/>
    </location>
</feature>
<evidence type="ECO:0000313" key="2">
    <source>
        <dbReference type="EMBL" id="GAA3550494.1"/>
    </source>
</evidence>
<accession>A0ABP6WFD7</accession>
<keyword evidence="3" id="KW-1185">Reference proteome</keyword>
<evidence type="ECO:0008006" key="4">
    <source>
        <dbReference type="Google" id="ProtNLM"/>
    </source>
</evidence>
<dbReference type="RefSeq" id="WP_345562675.1">
    <property type="nucleotide sequence ID" value="NZ_BAABDQ010000006.1"/>
</dbReference>
<feature type="compositionally biased region" description="Basic and acidic residues" evidence="1">
    <location>
        <begin position="227"/>
        <end position="237"/>
    </location>
</feature>